<dbReference type="Proteomes" id="UP000000561">
    <property type="component" value="Chromosome 18"/>
</dbReference>
<keyword evidence="3 5" id="KW-1133">Transmembrane helix</keyword>
<dbReference type="EMBL" id="CM003157">
    <property type="protein sequence ID" value="KIS66630.1"/>
    <property type="molecule type" value="Genomic_DNA"/>
</dbReference>
<evidence type="ECO:0000313" key="7">
    <source>
        <dbReference type="EMBL" id="KIS66630.1"/>
    </source>
</evidence>
<feature type="domain" description="Fatty acid hydroxylase" evidence="6">
    <location>
        <begin position="217"/>
        <end position="357"/>
    </location>
</feature>
<organism evidence="7 8">
    <name type="scientific">Mycosarcoma maydis</name>
    <name type="common">Corn smut fungus</name>
    <name type="synonym">Ustilago maydis</name>
    <dbReference type="NCBI Taxonomy" id="5270"/>
    <lineage>
        <taxon>Eukaryota</taxon>
        <taxon>Fungi</taxon>
        <taxon>Dikarya</taxon>
        <taxon>Basidiomycota</taxon>
        <taxon>Ustilaginomycotina</taxon>
        <taxon>Ustilaginomycetes</taxon>
        <taxon>Ustilaginales</taxon>
        <taxon>Ustilaginaceae</taxon>
        <taxon>Mycosarcoma</taxon>
    </lineage>
</organism>
<dbReference type="RefSeq" id="XP_011391913.1">
    <property type="nucleotide sequence ID" value="XM_011393611.1"/>
</dbReference>
<dbReference type="PANTHER" id="PTHR11863">
    <property type="entry name" value="STEROL DESATURASE"/>
    <property type="match status" value="1"/>
</dbReference>
<evidence type="ECO:0000313" key="8">
    <source>
        <dbReference type="Proteomes" id="UP000000561"/>
    </source>
</evidence>
<evidence type="ECO:0000256" key="5">
    <source>
        <dbReference type="SAM" id="Phobius"/>
    </source>
</evidence>
<name>A0A0D1DVV9_MYCMD</name>
<feature type="transmembrane region" description="Helical" evidence="5">
    <location>
        <begin position="209"/>
        <end position="229"/>
    </location>
</feature>
<evidence type="ECO:0000256" key="3">
    <source>
        <dbReference type="ARBA" id="ARBA00022989"/>
    </source>
</evidence>
<dbReference type="GeneID" id="23565462"/>
<dbReference type="eggNOG" id="ENOG502RXPC">
    <property type="taxonomic scope" value="Eukaryota"/>
</dbReference>
<comment type="subcellular location">
    <subcellularLocation>
        <location evidence="1">Membrane</location>
    </subcellularLocation>
</comment>
<reference evidence="7 8" key="1">
    <citation type="journal article" date="2006" name="Nature">
        <title>Insights from the genome of the biotrophic fungal plant pathogen Ustilago maydis.</title>
        <authorList>
            <person name="Kamper J."/>
            <person name="Kahmann R."/>
            <person name="Bolker M."/>
            <person name="Ma L.J."/>
            <person name="Brefort T."/>
            <person name="Saville B.J."/>
            <person name="Banuett F."/>
            <person name="Kronstad J.W."/>
            <person name="Gold S.E."/>
            <person name="Muller O."/>
            <person name="Perlin M.H."/>
            <person name="Wosten H.A."/>
            <person name="de Vries R."/>
            <person name="Ruiz-Herrera J."/>
            <person name="Reynaga-Pena C.G."/>
            <person name="Snetselaar K."/>
            <person name="McCann M."/>
            <person name="Perez-Martin J."/>
            <person name="Feldbrugge M."/>
            <person name="Basse C.W."/>
            <person name="Steinberg G."/>
            <person name="Ibeas J.I."/>
            <person name="Holloman W."/>
            <person name="Guzman P."/>
            <person name="Farman M."/>
            <person name="Stajich J.E."/>
            <person name="Sentandreu R."/>
            <person name="Gonzalez-Prieto J.M."/>
            <person name="Kennell J.C."/>
            <person name="Molina L."/>
            <person name="Schirawski J."/>
            <person name="Mendoza-Mendoza A."/>
            <person name="Greilinger D."/>
            <person name="Munch K."/>
            <person name="Rossel N."/>
            <person name="Scherer M."/>
            <person name="Vranes M."/>
            <person name="Ladendorf O."/>
            <person name="Vincon V."/>
            <person name="Fuchs U."/>
            <person name="Sandrock B."/>
            <person name="Meng S."/>
            <person name="Ho E.C."/>
            <person name="Cahill M.J."/>
            <person name="Boyce K.J."/>
            <person name="Klose J."/>
            <person name="Klosterman S.J."/>
            <person name="Deelstra H.J."/>
            <person name="Ortiz-Castellanos L."/>
            <person name="Li W."/>
            <person name="Sanchez-Alonso P."/>
            <person name="Schreier P.H."/>
            <person name="Hauser-Hahn I."/>
            <person name="Vaupel M."/>
            <person name="Koopmann E."/>
            <person name="Friedrich G."/>
            <person name="Voss H."/>
            <person name="Schluter T."/>
            <person name="Margolis J."/>
            <person name="Platt D."/>
            <person name="Swimmer C."/>
            <person name="Gnirke A."/>
            <person name="Chen F."/>
            <person name="Vysotskaia V."/>
            <person name="Mannhaupt G."/>
            <person name="Guldener U."/>
            <person name="Munsterkotter M."/>
            <person name="Haase D."/>
            <person name="Oesterheld M."/>
            <person name="Mewes H.W."/>
            <person name="Mauceli E.W."/>
            <person name="DeCaprio D."/>
            <person name="Wade C.M."/>
            <person name="Butler J."/>
            <person name="Young S."/>
            <person name="Jaffe D.B."/>
            <person name="Calvo S."/>
            <person name="Nusbaum C."/>
            <person name="Galagan J."/>
            <person name="Birren B.W."/>
        </authorList>
    </citation>
    <scope>NUCLEOTIDE SEQUENCE [LARGE SCALE GENOMIC DNA]</scope>
    <source>
        <strain evidence="8">DSM 14603 / FGSC 9021 / UM521</strain>
    </source>
</reference>
<dbReference type="InterPro" id="IPR050307">
    <property type="entry name" value="Sterol_Desaturase_Related"/>
</dbReference>
<evidence type="ECO:0000259" key="6">
    <source>
        <dbReference type="Pfam" id="PF04116"/>
    </source>
</evidence>
<dbReference type="GO" id="GO:0005506">
    <property type="term" value="F:iron ion binding"/>
    <property type="evidence" value="ECO:0007669"/>
    <property type="project" value="InterPro"/>
</dbReference>
<dbReference type="GO" id="GO:0006696">
    <property type="term" value="P:ergosterol biosynthetic process"/>
    <property type="evidence" value="ECO:0000318"/>
    <property type="project" value="GO_Central"/>
</dbReference>
<evidence type="ECO:0000256" key="4">
    <source>
        <dbReference type="ARBA" id="ARBA00023136"/>
    </source>
</evidence>
<dbReference type="AlphaFoldDB" id="A0A0D1DVV9"/>
<sequence length="384" mass="43543">MSDIAEHASTVQPILTATAGLGGGDTAEKHAIFAEQERPKRHAMSSTWPTKAGHEWAIPERLLALMGVASFSSLKTHAPSAAIPVYPKDAPVPVFPLWKMHLVVAPKAAAPLIAHAAFEYLTGITVSRGAAMTLYMVSFVLIGISFVSWCNRTALRFGTFDAQAGRDGVPDVETWNVIRELLFVALSRSLVGVYFLYRPGEPLLTLRSVVMFPLNMFIYAVVLDFYFYWYHRSMHEVGFLWRFHRKHHTTKHPNAALSAFADHEQELFDTLVIPALTWFTWRIDFATWFGSTVYILYVEVFGHSGIRAYFQIPTTWPLRYLGCELCIEDHDLHHRYGWKKSGNYGKQTRLWDAVFRTCKPRIESTEQNIDWGLSTPPPLPTHST</sequence>
<dbReference type="VEuPathDB" id="FungiDB:UMAG_05619"/>
<keyword evidence="4 5" id="KW-0472">Membrane</keyword>
<dbReference type="KEGG" id="uma:UMAG_05619"/>
<gene>
    <name evidence="7" type="ORF">UMAG_05619</name>
</gene>
<dbReference type="InterPro" id="IPR006694">
    <property type="entry name" value="Fatty_acid_hydroxylase"/>
</dbReference>
<evidence type="ECO:0000256" key="2">
    <source>
        <dbReference type="ARBA" id="ARBA00022692"/>
    </source>
</evidence>
<proteinExistence type="predicted"/>
<dbReference type="InParanoid" id="A0A0D1DVV9"/>
<dbReference type="OrthoDB" id="6354873at2759"/>
<keyword evidence="8" id="KW-1185">Reference proteome</keyword>
<dbReference type="OMA" id="SVHLWIL"/>
<dbReference type="Pfam" id="PF04116">
    <property type="entry name" value="FA_hydroxylase"/>
    <property type="match status" value="1"/>
</dbReference>
<evidence type="ECO:0000256" key="1">
    <source>
        <dbReference type="ARBA" id="ARBA00004370"/>
    </source>
</evidence>
<keyword evidence="2 5" id="KW-0812">Transmembrane</keyword>
<protein>
    <recommendedName>
        <fullName evidence="6">Fatty acid hydroxylase domain-containing protein</fullName>
    </recommendedName>
</protein>
<dbReference type="GO" id="GO:0005789">
    <property type="term" value="C:endoplasmic reticulum membrane"/>
    <property type="evidence" value="ECO:0000318"/>
    <property type="project" value="GO_Central"/>
</dbReference>
<accession>A0A0D1DVV9</accession>
<dbReference type="GO" id="GO:0000254">
    <property type="term" value="F:C-4 methylsterol oxidase activity"/>
    <property type="evidence" value="ECO:0000318"/>
    <property type="project" value="GO_Central"/>
</dbReference>
<feature type="transmembrane region" description="Helical" evidence="5">
    <location>
        <begin position="130"/>
        <end position="149"/>
    </location>
</feature>
<dbReference type="STRING" id="237631.A0A0D1DVV9"/>